<sequence>KVEADHIRLPRSQGVDSVMENTDDSESESDIKRKVRQKGHCNSYQSDLSLSSATKKCLTQSKDLQRVSRQTVTLSESVGPLSRSSIHQNSPGQKSSGTGFSTKKFYSSAVGKGPADILLSNEVVGHSMLRQNGKIGLITGTKNPKLTGSLRQRSTRPSELNDPIVLSSDEEEENSGSTRSTESISPGLADSARSSPAPSTGKVKAALKENSCGIEQRIGSITTDTEIAVTLPRKARMKDQFGNIVSNTPIKRRKVISQEMVTEALPLNYQNSCESVILNCRSIRIGMLRRMVVEPVIFCLDYIKIRLESQEESDIREINLKTSELTKCEWCSVRKLPVVFLQTVPSTCSSLRDQLKMSKDNVWYECKGDSQEEQYIILIFETGLDPHANSIFEKIIMDIGIRNNISDFFVKISFEEANARLVAFTKCLEDNSKGSPSHRESKIKNVVSESKMQQRNKQLPFFDDDEEIGEPHTVFIGPIEKLIVYPPSPAKGGISVTNEDLHCLNEGEFLNDVIIDFYLKYLVLEKLKKEDADRIHVFSSFFYKRLNQRERRNIHETSNLSIQQKRHGRVKTWTRHVDIFEKDFIFVPLNEAAHWFLAVICFPGLEKPKYEPNPHFHENAAMPMKCSSSDGESSTPSPLPNELDAQNSPSKSTAKTFTKKYSTALIDPNTDTEDSESSCFRRSPCRGKSAFKKLNQISSDVEEPNTVESACHKLDHRTLDENGIQGEFTAASQSMDGLHKIRLNYSEDSADGSKLNEDELIDFSEDQDNQEDSSDDGGLVDDNCNSEMGQWYLKPTICKQPCILLMDSLRGPSRSNVVKTLREYLEVEWEVRKGSKRSFSKDVMKGSNPKVPQQNNFSDCGVYILQYVESFFENPILSFELPMNLTDWFPRPRMKTKREEIRKIILTLQEQQNKDKKGQKD</sequence>
<reference evidence="19" key="1">
    <citation type="submission" date="2019-09" db="EMBL/GenBank/DDBJ databases">
        <title>Bird 10,000 Genomes (B10K) Project - Family phase.</title>
        <authorList>
            <person name="Zhang G."/>
        </authorList>
    </citation>
    <scope>NUCLEOTIDE SEQUENCE</scope>
    <source>
        <strain evidence="19">OUT-0017</strain>
        <tissue evidence="19">Muscle</tissue>
    </source>
</reference>
<evidence type="ECO:0000256" key="3">
    <source>
        <dbReference type="ARBA" id="ARBA00005234"/>
    </source>
</evidence>
<evidence type="ECO:0000256" key="17">
    <source>
        <dbReference type="SAM" id="MobiDB-lite"/>
    </source>
</evidence>
<evidence type="ECO:0000256" key="12">
    <source>
        <dbReference type="ARBA" id="ARBA00058874"/>
    </source>
</evidence>
<keyword evidence="20" id="KW-1185">Reference proteome</keyword>
<dbReference type="Gene3D" id="3.40.395.10">
    <property type="entry name" value="Adenoviral Proteinase, Chain A"/>
    <property type="match status" value="1"/>
</dbReference>
<evidence type="ECO:0000256" key="5">
    <source>
        <dbReference type="ARBA" id="ARBA00022553"/>
    </source>
</evidence>
<dbReference type="InterPro" id="IPR051947">
    <property type="entry name" value="Sentrin-specific_protease"/>
</dbReference>
<dbReference type="SUPFAM" id="SSF54001">
    <property type="entry name" value="Cysteine proteinases"/>
    <property type="match status" value="1"/>
</dbReference>
<feature type="compositionally biased region" description="Low complexity" evidence="17">
    <location>
        <begin position="627"/>
        <end position="636"/>
    </location>
</feature>
<feature type="domain" description="Ubiquitin-like protease family profile" evidence="18">
    <location>
        <begin position="494"/>
        <end position="871"/>
    </location>
</feature>
<evidence type="ECO:0000256" key="2">
    <source>
        <dbReference type="ARBA" id="ARBA00004718"/>
    </source>
</evidence>
<comment type="subcellular location">
    <subcellularLocation>
        <location evidence="1">Nucleus</location>
    </subcellularLocation>
</comment>
<evidence type="ECO:0000256" key="11">
    <source>
        <dbReference type="ARBA" id="ARBA00023242"/>
    </source>
</evidence>
<dbReference type="GO" id="GO:0006508">
    <property type="term" value="P:proteolysis"/>
    <property type="evidence" value="ECO:0007669"/>
    <property type="project" value="UniProtKB-KW"/>
</dbReference>
<keyword evidence="10" id="KW-0832">Ubl conjugation</keyword>
<feature type="non-terminal residue" evidence="19">
    <location>
        <position position="1"/>
    </location>
</feature>
<dbReference type="GO" id="GO:0090169">
    <property type="term" value="P:regulation of spindle assembly"/>
    <property type="evidence" value="ECO:0007669"/>
    <property type="project" value="TreeGrafter"/>
</dbReference>
<dbReference type="FunFam" id="3.40.395.10:FF:000027">
    <property type="entry name" value="SUMO-specific peptidase 6"/>
    <property type="match status" value="1"/>
</dbReference>
<dbReference type="GO" id="GO:0090234">
    <property type="term" value="P:regulation of kinetochore assembly"/>
    <property type="evidence" value="ECO:0007669"/>
    <property type="project" value="TreeGrafter"/>
</dbReference>
<name>A0A852DI21_PASAF</name>
<comment type="function">
    <text evidence="12">Protease that deconjugates SUMO1, SUMO2 and SUMO3 from targeted proteins. Processes preferentially poly-SUMO2 and poly-SUMO3 chains, but does not efficiently process SUMO1, SUMO2 and SUMO3 precursors. Deconjugates SUMO1 from RXRA, leading to transcriptional activation. Involved in chromosome alignment and spindle assembly, by regulating the kinetochore CENPH-CENPI-CENPK complex. Desumoylates PML and CENPI, protecting them from degradation by the ubiquitin ligase RNF4, which targets polysumoylated proteins for proteasomal degradation. Also desumoylates RPA1, thus preventing recruitment of RAD51 to the DNA damage foci to initiate DNA repair through homologous recombination.</text>
</comment>
<comment type="similarity">
    <text evidence="3">Belongs to the peptidase C48 family.</text>
</comment>
<dbReference type="GO" id="GO:0016926">
    <property type="term" value="P:protein desumoylation"/>
    <property type="evidence" value="ECO:0007669"/>
    <property type="project" value="TreeGrafter"/>
</dbReference>
<dbReference type="GO" id="GO:0005634">
    <property type="term" value="C:nucleus"/>
    <property type="evidence" value="ECO:0007669"/>
    <property type="project" value="UniProtKB-SubCell"/>
</dbReference>
<dbReference type="InterPro" id="IPR003653">
    <property type="entry name" value="Peptidase_C48_C"/>
</dbReference>
<evidence type="ECO:0000256" key="4">
    <source>
        <dbReference type="ARBA" id="ARBA00022499"/>
    </source>
</evidence>
<evidence type="ECO:0000256" key="8">
    <source>
        <dbReference type="ARBA" id="ARBA00022801"/>
    </source>
</evidence>
<evidence type="ECO:0000313" key="20">
    <source>
        <dbReference type="Proteomes" id="UP000625584"/>
    </source>
</evidence>
<dbReference type="InterPro" id="IPR038765">
    <property type="entry name" value="Papain-like_cys_pep_sf"/>
</dbReference>
<proteinExistence type="inferred from homology"/>
<accession>A0A852DI21</accession>
<keyword evidence="7" id="KW-0833">Ubl conjugation pathway</keyword>
<gene>
    <name evidence="19" type="primary">Senp6_1</name>
    <name evidence="19" type="ORF">PASAMO_R04627</name>
</gene>
<protein>
    <recommendedName>
        <fullName evidence="14">Sentrin-specific protease 6</fullName>
    </recommendedName>
    <alternativeName>
        <fullName evidence="16">SUMO-1-specific protease 1</fullName>
    </alternativeName>
    <alternativeName>
        <fullName evidence="15">Sentrin/SUMO-specific protease SENP6</fullName>
    </alternativeName>
</protein>
<feature type="region of interest" description="Disordered" evidence="17">
    <location>
        <begin position="135"/>
        <end position="204"/>
    </location>
</feature>
<dbReference type="FunFam" id="1.10.418.20:FF:000010">
    <property type="entry name" value="sentrin-specific protease 6 isoform X2"/>
    <property type="match status" value="1"/>
</dbReference>
<dbReference type="AlphaFoldDB" id="A0A852DI21"/>
<dbReference type="Pfam" id="PF02902">
    <property type="entry name" value="Peptidase_C48"/>
    <property type="match status" value="2"/>
</dbReference>
<keyword evidence="5" id="KW-0597">Phosphoprotein</keyword>
<keyword evidence="4" id="KW-1017">Isopeptide bond</keyword>
<evidence type="ECO:0000256" key="7">
    <source>
        <dbReference type="ARBA" id="ARBA00022786"/>
    </source>
</evidence>
<keyword evidence="11" id="KW-0539">Nucleus</keyword>
<dbReference type="Gene3D" id="1.10.418.20">
    <property type="match status" value="1"/>
</dbReference>
<feature type="non-terminal residue" evidence="19">
    <location>
        <position position="921"/>
    </location>
</feature>
<dbReference type="GO" id="GO:0005829">
    <property type="term" value="C:cytosol"/>
    <property type="evidence" value="ECO:0007669"/>
    <property type="project" value="UniProtKB-ARBA"/>
</dbReference>
<dbReference type="Proteomes" id="UP000625584">
    <property type="component" value="Unassembled WGS sequence"/>
</dbReference>
<feature type="compositionally biased region" description="Polar residues" evidence="17">
    <location>
        <begin position="140"/>
        <end position="158"/>
    </location>
</feature>
<evidence type="ECO:0000256" key="1">
    <source>
        <dbReference type="ARBA" id="ARBA00004123"/>
    </source>
</evidence>
<organism evidence="19 20">
    <name type="scientific">Passerina amoena</name>
    <name type="common">Lazuli bunting</name>
    <dbReference type="NCBI Taxonomy" id="142471"/>
    <lineage>
        <taxon>Eukaryota</taxon>
        <taxon>Metazoa</taxon>
        <taxon>Chordata</taxon>
        <taxon>Craniata</taxon>
        <taxon>Vertebrata</taxon>
        <taxon>Euteleostomi</taxon>
        <taxon>Archelosauria</taxon>
        <taxon>Archosauria</taxon>
        <taxon>Dinosauria</taxon>
        <taxon>Saurischia</taxon>
        <taxon>Theropoda</taxon>
        <taxon>Coelurosauria</taxon>
        <taxon>Aves</taxon>
        <taxon>Neognathae</taxon>
        <taxon>Neoaves</taxon>
        <taxon>Telluraves</taxon>
        <taxon>Australaves</taxon>
        <taxon>Passeriformes</taxon>
        <taxon>Cardinalidae</taxon>
        <taxon>Passerina</taxon>
    </lineage>
</organism>
<dbReference type="FunFam" id="1.10.418.20:FF:000005">
    <property type="entry name" value="sentrin-specific protease 6 isoform X2"/>
    <property type="match status" value="1"/>
</dbReference>
<feature type="region of interest" description="Disordered" evidence="17">
    <location>
        <begin position="1"/>
        <end position="100"/>
    </location>
</feature>
<dbReference type="EMBL" id="WBNP01003348">
    <property type="protein sequence ID" value="NXP90671.1"/>
    <property type="molecule type" value="Genomic_DNA"/>
</dbReference>
<feature type="compositionally biased region" description="Polar residues" evidence="17">
    <location>
        <begin position="40"/>
        <end position="100"/>
    </location>
</feature>
<evidence type="ECO:0000256" key="14">
    <source>
        <dbReference type="ARBA" id="ARBA00073899"/>
    </source>
</evidence>
<keyword evidence="9" id="KW-0788">Thiol protease</keyword>
<comment type="subunit">
    <text evidence="13">Interacts with RXRA. Forms a complex with KAT5-TIP60 and UBE2I in response to UV irradiation. Interacts with RPA1 to maintain it in hyposumoylated state during S phase preventing DNA repair initiation.</text>
</comment>
<evidence type="ECO:0000259" key="18">
    <source>
        <dbReference type="PROSITE" id="PS50600"/>
    </source>
</evidence>
<evidence type="ECO:0000256" key="9">
    <source>
        <dbReference type="ARBA" id="ARBA00022807"/>
    </source>
</evidence>
<dbReference type="GO" id="GO:0070139">
    <property type="term" value="F:SUMO-specific endopeptidase activity"/>
    <property type="evidence" value="ECO:0007669"/>
    <property type="project" value="TreeGrafter"/>
</dbReference>
<evidence type="ECO:0000256" key="16">
    <source>
        <dbReference type="ARBA" id="ARBA00079020"/>
    </source>
</evidence>
<comment type="pathway">
    <text evidence="2">Protein modification; protein sumoylation.</text>
</comment>
<evidence type="ECO:0000256" key="13">
    <source>
        <dbReference type="ARBA" id="ARBA00062458"/>
    </source>
</evidence>
<feature type="compositionally biased region" description="Polar residues" evidence="17">
    <location>
        <begin position="175"/>
        <end position="184"/>
    </location>
</feature>
<keyword evidence="8" id="KW-0378">Hydrolase</keyword>
<dbReference type="PROSITE" id="PS50600">
    <property type="entry name" value="ULP_PROTEASE"/>
    <property type="match status" value="1"/>
</dbReference>
<dbReference type="PANTHER" id="PTHR46896:SF1">
    <property type="entry name" value="SENTRIN-SPECIFIC PROTEASE 6"/>
    <property type="match status" value="1"/>
</dbReference>
<feature type="compositionally biased region" description="Polar residues" evidence="17">
    <location>
        <begin position="644"/>
        <end position="656"/>
    </location>
</feature>
<feature type="region of interest" description="Disordered" evidence="17">
    <location>
        <begin position="621"/>
        <end position="656"/>
    </location>
</feature>
<dbReference type="PANTHER" id="PTHR46896">
    <property type="entry name" value="SENTRIN-SPECIFIC PROTEASE"/>
    <property type="match status" value="1"/>
</dbReference>
<evidence type="ECO:0000313" key="19">
    <source>
        <dbReference type="EMBL" id="NXP90671.1"/>
    </source>
</evidence>
<evidence type="ECO:0000256" key="10">
    <source>
        <dbReference type="ARBA" id="ARBA00022843"/>
    </source>
</evidence>
<keyword evidence="6 19" id="KW-0645">Protease</keyword>
<evidence type="ECO:0000256" key="15">
    <source>
        <dbReference type="ARBA" id="ARBA00077364"/>
    </source>
</evidence>
<comment type="caution">
    <text evidence="19">The sequence shown here is derived from an EMBL/GenBank/DDBJ whole genome shotgun (WGS) entry which is preliminary data.</text>
</comment>
<evidence type="ECO:0000256" key="6">
    <source>
        <dbReference type="ARBA" id="ARBA00022670"/>
    </source>
</evidence>